<keyword evidence="2" id="KW-1185">Reference proteome</keyword>
<evidence type="ECO:0000313" key="1">
    <source>
        <dbReference type="EMBL" id="KAH7949049.1"/>
    </source>
</evidence>
<accession>A0ACB8CPX5</accession>
<dbReference type="EMBL" id="CM023474">
    <property type="protein sequence ID" value="KAH7949049.1"/>
    <property type="molecule type" value="Genomic_DNA"/>
</dbReference>
<reference evidence="1" key="1">
    <citation type="submission" date="2020-05" db="EMBL/GenBank/DDBJ databases">
        <title>Large-scale comparative analyses of tick genomes elucidate their genetic diversity and vector capacities.</title>
        <authorList>
            <person name="Jia N."/>
            <person name="Wang J."/>
            <person name="Shi W."/>
            <person name="Du L."/>
            <person name="Sun Y."/>
            <person name="Zhan W."/>
            <person name="Jiang J."/>
            <person name="Wang Q."/>
            <person name="Zhang B."/>
            <person name="Ji P."/>
            <person name="Sakyi L.B."/>
            <person name="Cui X."/>
            <person name="Yuan T."/>
            <person name="Jiang B."/>
            <person name="Yang W."/>
            <person name="Lam T.T.-Y."/>
            <person name="Chang Q."/>
            <person name="Ding S."/>
            <person name="Wang X."/>
            <person name="Zhu J."/>
            <person name="Ruan X."/>
            <person name="Zhao L."/>
            <person name="Wei J."/>
            <person name="Que T."/>
            <person name="Du C."/>
            <person name="Cheng J."/>
            <person name="Dai P."/>
            <person name="Han X."/>
            <person name="Huang E."/>
            <person name="Gao Y."/>
            <person name="Liu J."/>
            <person name="Shao H."/>
            <person name="Ye R."/>
            <person name="Li L."/>
            <person name="Wei W."/>
            <person name="Wang X."/>
            <person name="Wang C."/>
            <person name="Yang T."/>
            <person name="Huo Q."/>
            <person name="Li W."/>
            <person name="Guo W."/>
            <person name="Chen H."/>
            <person name="Zhou L."/>
            <person name="Ni X."/>
            <person name="Tian J."/>
            <person name="Zhou Y."/>
            <person name="Sheng Y."/>
            <person name="Liu T."/>
            <person name="Pan Y."/>
            <person name="Xia L."/>
            <person name="Li J."/>
            <person name="Zhao F."/>
            <person name="Cao W."/>
        </authorList>
    </citation>
    <scope>NUCLEOTIDE SEQUENCE</scope>
    <source>
        <strain evidence="1">Dsil-2018</strain>
    </source>
</reference>
<evidence type="ECO:0000313" key="2">
    <source>
        <dbReference type="Proteomes" id="UP000821865"/>
    </source>
</evidence>
<protein>
    <submittedName>
        <fullName evidence="1">Uncharacterized protein</fullName>
    </submittedName>
</protein>
<organism evidence="1 2">
    <name type="scientific">Dermacentor silvarum</name>
    <name type="common">Tick</name>
    <dbReference type="NCBI Taxonomy" id="543639"/>
    <lineage>
        <taxon>Eukaryota</taxon>
        <taxon>Metazoa</taxon>
        <taxon>Ecdysozoa</taxon>
        <taxon>Arthropoda</taxon>
        <taxon>Chelicerata</taxon>
        <taxon>Arachnida</taxon>
        <taxon>Acari</taxon>
        <taxon>Parasitiformes</taxon>
        <taxon>Ixodida</taxon>
        <taxon>Ixodoidea</taxon>
        <taxon>Ixodidae</taxon>
        <taxon>Rhipicephalinae</taxon>
        <taxon>Dermacentor</taxon>
    </lineage>
</organism>
<sequence>MMRRAYPVALKLPPGAPMSKLLAIGVHNTFTELCEVQMTTPLQRLTLAPTGRALLQFLGHTGTIREATRVHPVPDHVRSTLTIAPIPGNMNLVVHQGRRKARFEASALTYGHKNTTCYTDAALYNTTRTQAAAGVLDRHHMELASAFLHCQDITEAEEVATALAIAHGNKLRQSLHVLRGCQAACRNYLKGRVCQPALNILLRIQDAGEQLHNRTPPIRYMIIWTHGHAGLE</sequence>
<dbReference type="Proteomes" id="UP000821865">
    <property type="component" value="Chromosome 5"/>
</dbReference>
<name>A0ACB8CPX5_DERSI</name>
<comment type="caution">
    <text evidence="1">The sequence shown here is derived from an EMBL/GenBank/DDBJ whole genome shotgun (WGS) entry which is preliminary data.</text>
</comment>
<gene>
    <name evidence="1" type="ORF">HPB49_004511</name>
</gene>
<proteinExistence type="predicted"/>